<accession>A0A9D1UQY4</accession>
<reference evidence="2" key="2">
    <citation type="submission" date="2021-04" db="EMBL/GenBank/DDBJ databases">
        <authorList>
            <person name="Gilroy R."/>
        </authorList>
    </citation>
    <scope>NUCLEOTIDE SEQUENCE</scope>
    <source>
        <strain evidence="2">4376</strain>
    </source>
</reference>
<comment type="caution">
    <text evidence="2">The sequence shown here is derived from an EMBL/GenBank/DDBJ whole genome shotgun (WGS) entry which is preliminary data.</text>
</comment>
<reference evidence="2" key="1">
    <citation type="journal article" date="2021" name="PeerJ">
        <title>Extensive microbial diversity within the chicken gut microbiome revealed by metagenomics and culture.</title>
        <authorList>
            <person name="Gilroy R."/>
            <person name="Ravi A."/>
            <person name="Getino M."/>
            <person name="Pursley I."/>
            <person name="Horton D.L."/>
            <person name="Alikhan N.F."/>
            <person name="Baker D."/>
            <person name="Gharbi K."/>
            <person name="Hall N."/>
            <person name="Watson M."/>
            <person name="Adriaenssens E.M."/>
            <person name="Foster-Nyarko E."/>
            <person name="Jarju S."/>
            <person name="Secka A."/>
            <person name="Antonio M."/>
            <person name="Oren A."/>
            <person name="Chaudhuri R.R."/>
            <person name="La Ragione R."/>
            <person name="Hildebrand F."/>
            <person name="Pallen M.J."/>
        </authorList>
    </citation>
    <scope>NUCLEOTIDE SEQUENCE</scope>
    <source>
        <strain evidence="2">4376</strain>
    </source>
</reference>
<gene>
    <name evidence="2" type="ORF">H9867_04510</name>
</gene>
<keyword evidence="1" id="KW-0472">Membrane</keyword>
<feature type="transmembrane region" description="Helical" evidence="1">
    <location>
        <begin position="213"/>
        <end position="231"/>
    </location>
</feature>
<dbReference type="Proteomes" id="UP000824189">
    <property type="component" value="Unassembled WGS sequence"/>
</dbReference>
<feature type="transmembrane region" description="Helical" evidence="1">
    <location>
        <begin position="113"/>
        <end position="134"/>
    </location>
</feature>
<keyword evidence="1" id="KW-1133">Transmembrane helix</keyword>
<feature type="transmembrane region" description="Helical" evidence="1">
    <location>
        <begin position="155"/>
        <end position="177"/>
    </location>
</feature>
<evidence type="ECO:0000313" key="3">
    <source>
        <dbReference type="Proteomes" id="UP000824189"/>
    </source>
</evidence>
<evidence type="ECO:0000256" key="1">
    <source>
        <dbReference type="SAM" id="Phobius"/>
    </source>
</evidence>
<feature type="transmembrane region" description="Helical" evidence="1">
    <location>
        <begin position="340"/>
        <end position="360"/>
    </location>
</feature>
<feature type="transmembrane region" description="Helical" evidence="1">
    <location>
        <begin position="183"/>
        <end position="201"/>
    </location>
</feature>
<proteinExistence type="predicted"/>
<protein>
    <submittedName>
        <fullName evidence="2">Uncharacterized protein</fullName>
    </submittedName>
</protein>
<sequence>MTSRTSTTRLWLAVFLAWLLATAARVVFPGFAWVTVALAVAVFFIFWGRRHHLSTIAPIITGLTALNVAAFLVARSFNVFSHGVHTDLLLSSPQGWFRGTVVQFLSNEQFSRLMGPSLFGIALSWVLFMAAAWLGGYLSTRNQPLQRTAWAPPRLTVVVISGSIAIGAVFLMFGRTWGLESYLVTNAGMAWTAMTVALIAAAAMRGGGTGADWGLAVSTWGLIIAVFYSMANRVGIARGAADPEVDHFDPLAYIGTNDAAQYISAEQSQHLLHQSPDSTTTVAVVYLSAAGCAALVTVLAQRVLRSSATLSAWVGALASVLLATIAMEAVYMLFVGSLPLLLVVHSGIFAVTVAAATLVVRPTSSGS</sequence>
<dbReference type="AlphaFoldDB" id="A0A9D1UQY4"/>
<evidence type="ECO:0000313" key="2">
    <source>
        <dbReference type="EMBL" id="HIW95731.1"/>
    </source>
</evidence>
<organism evidence="2 3">
    <name type="scientific">Candidatus Corynebacterium gallistercoris</name>
    <dbReference type="NCBI Taxonomy" id="2838530"/>
    <lineage>
        <taxon>Bacteria</taxon>
        <taxon>Bacillati</taxon>
        <taxon>Actinomycetota</taxon>
        <taxon>Actinomycetes</taxon>
        <taxon>Mycobacteriales</taxon>
        <taxon>Corynebacteriaceae</taxon>
        <taxon>Corynebacterium</taxon>
    </lineage>
</organism>
<feature type="transmembrane region" description="Helical" evidence="1">
    <location>
        <begin position="312"/>
        <end position="334"/>
    </location>
</feature>
<feature type="transmembrane region" description="Helical" evidence="1">
    <location>
        <begin position="56"/>
        <end position="74"/>
    </location>
</feature>
<feature type="transmembrane region" description="Helical" evidence="1">
    <location>
        <begin position="281"/>
        <end position="300"/>
    </location>
</feature>
<name>A0A9D1UQY4_9CORY</name>
<dbReference type="EMBL" id="DXFZ01000054">
    <property type="protein sequence ID" value="HIW95731.1"/>
    <property type="molecule type" value="Genomic_DNA"/>
</dbReference>
<keyword evidence="1" id="KW-0812">Transmembrane</keyword>
<feature type="transmembrane region" description="Helical" evidence="1">
    <location>
        <begin position="33"/>
        <end position="49"/>
    </location>
</feature>